<evidence type="ECO:0000313" key="1">
    <source>
        <dbReference type="EMBL" id="GHA68263.1"/>
    </source>
</evidence>
<proteinExistence type="predicted"/>
<evidence type="ECO:0000313" key="2">
    <source>
        <dbReference type="Proteomes" id="UP000653644"/>
    </source>
</evidence>
<protein>
    <submittedName>
        <fullName evidence="1">Uncharacterized protein</fullName>
    </submittedName>
</protein>
<dbReference type="Proteomes" id="UP000653644">
    <property type="component" value="Unassembled WGS sequence"/>
</dbReference>
<dbReference type="EMBL" id="BMVN01000064">
    <property type="protein sequence ID" value="GHA68263.1"/>
    <property type="molecule type" value="Genomic_DNA"/>
</dbReference>
<keyword evidence="2" id="KW-1185">Reference proteome</keyword>
<comment type="caution">
    <text evidence="1">The sequence shown here is derived from an EMBL/GenBank/DDBJ whole genome shotgun (WGS) entry which is preliminary data.</text>
</comment>
<gene>
    <name evidence="1" type="ORF">GCM10010345_84990</name>
</gene>
<sequence length="47" mass="5171">MWQVNRTAPTLSHTVTDGDTANRTFKVYTTDANGNPKDQVKYVAAEG</sequence>
<dbReference type="RefSeq" id="WP_189894586.1">
    <property type="nucleotide sequence ID" value="NZ_BMVN01000064.1"/>
</dbReference>
<reference evidence="2" key="1">
    <citation type="journal article" date="2019" name="Int. J. Syst. Evol. Microbiol.">
        <title>The Global Catalogue of Microorganisms (GCM) 10K type strain sequencing project: providing services to taxonomists for standard genome sequencing and annotation.</title>
        <authorList>
            <consortium name="The Broad Institute Genomics Platform"/>
            <consortium name="The Broad Institute Genome Sequencing Center for Infectious Disease"/>
            <person name="Wu L."/>
            <person name="Ma J."/>
        </authorList>
    </citation>
    <scope>NUCLEOTIDE SEQUENCE [LARGE SCALE GENOMIC DNA]</scope>
    <source>
        <strain evidence="2">JCM 4733</strain>
    </source>
</reference>
<organism evidence="1 2">
    <name type="scientific">Streptomyces canarius</name>
    <dbReference type="NCBI Taxonomy" id="285453"/>
    <lineage>
        <taxon>Bacteria</taxon>
        <taxon>Bacillati</taxon>
        <taxon>Actinomycetota</taxon>
        <taxon>Actinomycetes</taxon>
        <taxon>Kitasatosporales</taxon>
        <taxon>Streptomycetaceae</taxon>
        <taxon>Streptomyces</taxon>
    </lineage>
</organism>
<accession>A0ABQ3DDH6</accession>
<name>A0ABQ3DDH6_9ACTN</name>